<dbReference type="PROSITE" id="PS50850">
    <property type="entry name" value="MFS"/>
    <property type="match status" value="1"/>
</dbReference>
<evidence type="ECO:0000313" key="9">
    <source>
        <dbReference type="Proteomes" id="UP001597182"/>
    </source>
</evidence>
<feature type="transmembrane region" description="Helical" evidence="6">
    <location>
        <begin position="117"/>
        <end position="141"/>
    </location>
</feature>
<dbReference type="InterPro" id="IPR011701">
    <property type="entry name" value="MFS"/>
</dbReference>
<dbReference type="InterPro" id="IPR020846">
    <property type="entry name" value="MFS_dom"/>
</dbReference>
<keyword evidence="2 6" id="KW-0812">Transmembrane</keyword>
<sequence length="451" mass="46168">MSTGHAGAGASPFRQPRAVWAVAFACVISFMGIGLVDPILPALAGQLQASPTQVELLFTSYLVVTAVAMLGTGWVSSRIGAKRTLVAGLVLIVVFAAAAAASGSIGGIVGFRAGWGLGNALFIATSLAVIVGSASGGFAGAIVLYETALGIGIASGPLLGGLLGTVSWRGPFFGVSALMLIALVATVVLVEPTPRPARRSLLREPITALRHRSLATTSVTGLLYNWGFFTLLGYSPFLLDLSALQLGGVFFAWGILVALFAVFGATMLKNRVGTLRSLYGALGLIAVILLLIGLFPGNRLLVMVAVIVSGAAVGLNNTLVTTAVMSISPVPRNVASATYGFVRFIGGGLAPFVAGLLAEHVNVQLPFLIGAGAVVVGALLLHTVRRALDDADAEAARPAEDAAAEQAVGEVPAVAEEAVLAEDALRREHHPVLPGRDGVPADMREGSGRSR</sequence>
<feature type="transmembrane region" description="Helical" evidence="6">
    <location>
        <begin position="243"/>
        <end position="265"/>
    </location>
</feature>
<organism evidence="8 9">
    <name type="scientific">Pseudonocardia benzenivorans</name>
    <dbReference type="NCBI Taxonomy" id="228005"/>
    <lineage>
        <taxon>Bacteria</taxon>
        <taxon>Bacillati</taxon>
        <taxon>Actinomycetota</taxon>
        <taxon>Actinomycetes</taxon>
        <taxon>Pseudonocardiales</taxon>
        <taxon>Pseudonocardiaceae</taxon>
        <taxon>Pseudonocardia</taxon>
    </lineage>
</organism>
<dbReference type="InterPro" id="IPR053200">
    <property type="entry name" value="YfmO-like"/>
</dbReference>
<gene>
    <name evidence="8" type="ORF">ACFQ34_06745</name>
</gene>
<keyword evidence="3 6" id="KW-1133">Transmembrane helix</keyword>
<protein>
    <submittedName>
        <fullName evidence="8">MFS transporter</fullName>
    </submittedName>
</protein>
<evidence type="ECO:0000259" key="7">
    <source>
        <dbReference type="PROSITE" id="PS50850"/>
    </source>
</evidence>
<comment type="caution">
    <text evidence="8">The sequence shown here is derived from an EMBL/GenBank/DDBJ whole genome shotgun (WGS) entry which is preliminary data.</text>
</comment>
<keyword evidence="9" id="KW-1185">Reference proteome</keyword>
<name>A0ABW3VFF8_9PSEU</name>
<dbReference type="PANTHER" id="PTHR43683:SF1">
    <property type="entry name" value="MULTIDRUG EFFLUX PROTEIN YFMO"/>
    <property type="match status" value="1"/>
</dbReference>
<comment type="subcellular location">
    <subcellularLocation>
        <location evidence="1">Cell membrane</location>
        <topology evidence="1">Multi-pass membrane protein</topology>
    </subcellularLocation>
</comment>
<evidence type="ECO:0000256" key="3">
    <source>
        <dbReference type="ARBA" id="ARBA00022989"/>
    </source>
</evidence>
<feature type="region of interest" description="Disordered" evidence="5">
    <location>
        <begin position="426"/>
        <end position="451"/>
    </location>
</feature>
<feature type="transmembrane region" description="Helical" evidence="6">
    <location>
        <begin position="87"/>
        <end position="111"/>
    </location>
</feature>
<dbReference type="CDD" id="cd17474">
    <property type="entry name" value="MFS_YfmO_like"/>
    <property type="match status" value="1"/>
</dbReference>
<dbReference type="Proteomes" id="UP001597182">
    <property type="component" value="Unassembled WGS sequence"/>
</dbReference>
<evidence type="ECO:0000256" key="6">
    <source>
        <dbReference type="SAM" id="Phobius"/>
    </source>
</evidence>
<dbReference type="PANTHER" id="PTHR43683">
    <property type="entry name" value="MULTIDRUG EFFLUX PROTEIN YFMO"/>
    <property type="match status" value="1"/>
</dbReference>
<feature type="transmembrane region" description="Helical" evidence="6">
    <location>
        <begin position="301"/>
        <end position="325"/>
    </location>
</feature>
<evidence type="ECO:0000256" key="2">
    <source>
        <dbReference type="ARBA" id="ARBA00022692"/>
    </source>
</evidence>
<feature type="transmembrane region" description="Helical" evidence="6">
    <location>
        <begin position="337"/>
        <end position="357"/>
    </location>
</feature>
<feature type="transmembrane region" description="Helical" evidence="6">
    <location>
        <begin position="56"/>
        <end position="75"/>
    </location>
</feature>
<dbReference type="SUPFAM" id="SSF103473">
    <property type="entry name" value="MFS general substrate transporter"/>
    <property type="match status" value="1"/>
</dbReference>
<feature type="domain" description="Major facilitator superfamily (MFS) profile" evidence="7">
    <location>
        <begin position="18"/>
        <end position="389"/>
    </location>
</feature>
<feature type="transmembrane region" description="Helical" evidence="6">
    <location>
        <begin position="148"/>
        <end position="166"/>
    </location>
</feature>
<feature type="transmembrane region" description="Helical" evidence="6">
    <location>
        <begin position="277"/>
        <end position="295"/>
    </location>
</feature>
<feature type="transmembrane region" description="Helical" evidence="6">
    <location>
        <begin position="172"/>
        <end position="193"/>
    </location>
</feature>
<evidence type="ECO:0000256" key="1">
    <source>
        <dbReference type="ARBA" id="ARBA00004651"/>
    </source>
</evidence>
<feature type="transmembrane region" description="Helical" evidence="6">
    <location>
        <begin position="363"/>
        <end position="381"/>
    </location>
</feature>
<evidence type="ECO:0000313" key="8">
    <source>
        <dbReference type="EMBL" id="MFD1232979.1"/>
    </source>
</evidence>
<dbReference type="InterPro" id="IPR001958">
    <property type="entry name" value="Tet-R_TetA/multi-R_MdtG-like"/>
</dbReference>
<dbReference type="EMBL" id="JBHTMB010000045">
    <property type="protein sequence ID" value="MFD1232979.1"/>
    <property type="molecule type" value="Genomic_DNA"/>
</dbReference>
<dbReference type="Gene3D" id="1.20.1250.20">
    <property type="entry name" value="MFS general substrate transporter like domains"/>
    <property type="match status" value="1"/>
</dbReference>
<dbReference type="Pfam" id="PF07690">
    <property type="entry name" value="MFS_1"/>
    <property type="match status" value="1"/>
</dbReference>
<accession>A0ABW3VFF8</accession>
<proteinExistence type="predicted"/>
<dbReference type="InterPro" id="IPR036259">
    <property type="entry name" value="MFS_trans_sf"/>
</dbReference>
<evidence type="ECO:0000256" key="4">
    <source>
        <dbReference type="ARBA" id="ARBA00023136"/>
    </source>
</evidence>
<feature type="transmembrane region" description="Helical" evidence="6">
    <location>
        <begin position="214"/>
        <end position="237"/>
    </location>
</feature>
<feature type="compositionally biased region" description="Basic and acidic residues" evidence="5">
    <location>
        <begin position="442"/>
        <end position="451"/>
    </location>
</feature>
<dbReference type="RefSeq" id="WP_346089640.1">
    <property type="nucleotide sequence ID" value="NZ_BAABKS010000001.1"/>
</dbReference>
<reference evidence="9" key="1">
    <citation type="journal article" date="2019" name="Int. J. Syst. Evol. Microbiol.">
        <title>The Global Catalogue of Microorganisms (GCM) 10K type strain sequencing project: providing services to taxonomists for standard genome sequencing and annotation.</title>
        <authorList>
            <consortium name="The Broad Institute Genomics Platform"/>
            <consortium name="The Broad Institute Genome Sequencing Center for Infectious Disease"/>
            <person name="Wu L."/>
            <person name="Ma J."/>
        </authorList>
    </citation>
    <scope>NUCLEOTIDE SEQUENCE [LARGE SCALE GENOMIC DNA]</scope>
    <source>
        <strain evidence="9">CCUG 49018</strain>
    </source>
</reference>
<feature type="transmembrane region" description="Helical" evidence="6">
    <location>
        <begin position="18"/>
        <end position="36"/>
    </location>
</feature>
<dbReference type="PRINTS" id="PR01035">
    <property type="entry name" value="TCRTETA"/>
</dbReference>
<evidence type="ECO:0000256" key="5">
    <source>
        <dbReference type="SAM" id="MobiDB-lite"/>
    </source>
</evidence>
<keyword evidence="4 6" id="KW-0472">Membrane</keyword>